<protein>
    <submittedName>
        <fullName evidence="1">Uncharacterized protein</fullName>
    </submittedName>
</protein>
<name>A0ACC2XSI2_9TREE</name>
<organism evidence="1 2">
    <name type="scientific">Naganishia onofrii</name>
    <dbReference type="NCBI Taxonomy" id="1851511"/>
    <lineage>
        <taxon>Eukaryota</taxon>
        <taxon>Fungi</taxon>
        <taxon>Dikarya</taxon>
        <taxon>Basidiomycota</taxon>
        <taxon>Agaricomycotina</taxon>
        <taxon>Tremellomycetes</taxon>
        <taxon>Filobasidiales</taxon>
        <taxon>Filobasidiaceae</taxon>
        <taxon>Naganishia</taxon>
    </lineage>
</organism>
<comment type="caution">
    <text evidence="1">The sequence shown here is derived from an EMBL/GenBank/DDBJ whole genome shotgun (WGS) entry which is preliminary data.</text>
</comment>
<accession>A0ACC2XSI2</accession>
<evidence type="ECO:0000313" key="2">
    <source>
        <dbReference type="Proteomes" id="UP001234202"/>
    </source>
</evidence>
<evidence type="ECO:0000313" key="1">
    <source>
        <dbReference type="EMBL" id="KAJ9126968.1"/>
    </source>
</evidence>
<dbReference type="Proteomes" id="UP001234202">
    <property type="component" value="Unassembled WGS sequence"/>
</dbReference>
<gene>
    <name evidence="1" type="ORF">QFC24_001199</name>
</gene>
<proteinExistence type="predicted"/>
<keyword evidence="2" id="KW-1185">Reference proteome</keyword>
<sequence length="1506" mass="163505">MQPISPRPPPDSSGASASDDTYVATTDTMTILATSTPDTSSLSLSAAAYDLVQEVAGIPRDASPFPLPYDDHAARPAVDLQHRQPLHVVNGSADVSFDSMDNNLPVKNTSGITHSETESVRAGSNVEPTFAEPDRLVTPELDRMNIVRRLALSSQERPRVVRVYGPVQGVTIAFSSSWSWNTQKNPRLTDPITEEWYAAIENMERKGMALDASRRLQEAATAEAEQKSKRADDIIATGRKQSLELAAQLQHADGIAKATEKAYRSQVSNLAYARKYAFVQVMGAFMFKRNRDMTSPYSTAMTIYQRPLYPPLPPLLLWFCQATTWNVKAGKWLRQVALVLQKVAWMLQAVLQQASLDVRQAWLALQDAVAILLCWLAFIYVVLGNSACSSATPEFHSLPGSYDGHLQVSGLGDVGSEFAMDPVNERNDEQTNEANDTANEPERTNEDGNEQRGRQTSNLVSRATQWPTEDSRIIQRILLKNGRYHQRARSWSPIRAAGSSIRDRNRITGVEPFAVPSRVASLPVVSVPVVLVPVVSVPLVEQAAEPVTPAFPSDLATSEPSPDPNPARCLSGRNDNKTKVSKATEDERVRPDGLPSEVTSRSMPSAVVPSQSEFADVDVVAAVSPMTSAKAEVQSNVTPPGVSEAREQALPAQPDVETRVIVQTPTPSDVPFERDPSPSLELPSNVHETLAPVQPIVPDKKLAARVENAVNSECPVQGAHIIVSTPVHKEVKGDTATPVNPPSEAAIQSAVERARVFSQGSLPPSAVQVCDTAPLSSTVALPDATNAAVDASVVDVVTVLVQVQVDSTEVTNAGCCAAPAPAPPVRKLCSLPRKVRGKISVRTLHHERAIPAPVGNGTLPDLDFSTVENQAPGPVCFETALTQSGVSAAVNPAPRRSSDKPVRNFWMPEAKRPCRPAHLGRPSFNPVVDSARRNLASFKVQNQIFGPGRLEGDLQHPVAFAARDVWRPLASTVPAISSSILQPIGVNTMMPMPVEVVYPPSQAFTSWNIDGEVPYSAHIIAADAPPTANQMPLEVQEPMAMYMDAQEPMPMYVDMQESMSSPTYMDVQEPMGSPMYMVVQSTPAPNVSLTPSQSFDLETPTQSFVLDTPTPATRVPPLGELRNYSPSVGASLDSIRFATARPHSIVPRPAVQPTNLTRLSIKPIERVDVFSERAFHASISTALVSVPAARGDLRAESQMEVIAEESEVDEGSERGGVESEASSCQILSSESPTTAMSVETGAGQPEESEMALPSPNTERSHSWIPVRHKPETYTPEVCRTMSKVVATFKLIRRPSFKPPPPVPPFDLLFFRSKRRRARKILVAARQMDVEAEENEVFDSSSEDLNGGNELAASEAAMSTVSIRPSRSEMTIEDDVGLPEGVAMTDEDYVAFFDDDSDLTEDDNAGLPEDSAMTDDEEDVPLRIQCSRDVGMSDLDENMAAETGEDIPLSNQPGLVSMSTSNENMVATETDEDDHIDEDNQRFYSDPNGDRGMFHDAQAYDSTPELR</sequence>
<dbReference type="EMBL" id="JASBWV010000003">
    <property type="protein sequence ID" value="KAJ9126968.1"/>
    <property type="molecule type" value="Genomic_DNA"/>
</dbReference>
<reference evidence="1" key="1">
    <citation type="submission" date="2023-04" db="EMBL/GenBank/DDBJ databases">
        <title>Draft Genome sequencing of Naganishia species isolated from polar environments using Oxford Nanopore Technology.</title>
        <authorList>
            <person name="Leo P."/>
            <person name="Venkateswaran K."/>
        </authorList>
    </citation>
    <scope>NUCLEOTIDE SEQUENCE</scope>
    <source>
        <strain evidence="1">DBVPG 5303</strain>
    </source>
</reference>